<dbReference type="SUPFAM" id="SSF49313">
    <property type="entry name" value="Cadherin-like"/>
    <property type="match status" value="5"/>
</dbReference>
<dbReference type="GO" id="GO:0016020">
    <property type="term" value="C:membrane"/>
    <property type="evidence" value="ECO:0007669"/>
    <property type="project" value="InterPro"/>
</dbReference>
<dbReference type="InterPro" id="IPR036116">
    <property type="entry name" value="FN3_sf"/>
</dbReference>
<keyword evidence="3" id="KW-1185">Reference proteome</keyword>
<dbReference type="InterPro" id="IPR026341">
    <property type="entry name" value="T9SS_type_B"/>
</dbReference>
<dbReference type="RefSeq" id="WP_110834204.1">
    <property type="nucleotide sequence ID" value="NZ_QKLU01000009.1"/>
</dbReference>
<dbReference type="SUPFAM" id="SSF49265">
    <property type="entry name" value="Fibronectin type III"/>
    <property type="match status" value="1"/>
</dbReference>
<dbReference type="SMART" id="SM00736">
    <property type="entry name" value="CADG"/>
    <property type="match status" value="3"/>
</dbReference>
<dbReference type="OrthoDB" id="1236981at2"/>
<dbReference type="SMART" id="SM00409">
    <property type="entry name" value="IG"/>
    <property type="match status" value="6"/>
</dbReference>
<proteinExistence type="predicted"/>
<sequence length="3576" mass="365338">MKWTSTLIEKFVILLISFLSITLINSKSYAQARVYANQVTIGTAAGDHVDNPNNALGADPTKFATINSYGGGLLGLGAYNGQLELKFPGTLAAGQTSYVRIDFSAGALNALLGGNLGTLLANVLGSVVLGNHYFNIEARNGTTTVLSGSSSTGFSDAALRLVQDANGFYYLAVTPNQAYDRIYINDITNALLLSGNYSMNVYSAFYTAPNADPCVQAFATGYEGSGLTLDLLGLGKAGVTNAQYAIDADPTNYSQLSLGALGVAGSISQNIYFENLSNAGDDFNVKMQLSPGLLNLGVANNITVTAYNGTTQVYSANTGALLSLDLLGLLNNGQAVSVPFTSPLPFDRVKVTFSSLLNVNLTQTVYLYSVIRTAGRPTFTAPSSNAVNACYGSTASLTATTSSANQLVWYDVATGGTALGTVAYNAAFVTPALTANKTYYVAAKKIGCVDESARVPVNITVNPAITFATTTLKNATAAAVYSKQITAATGGSPGFTYALATGSSLPTGLALSSAGLIGGTATTAGTYTFSITAKDTQGCTVTVPYTLIVNGALTLPTANLPNGITGVLYAPQTLPQVTGGNGPYVYSAPTLPPGLSFDPVTHIISGTPTKPGTYSIPVTVTDADGNTVSTTYSITVKDPLTLPTTNLADGTVGTVYPTQVIPPAAGGDIPYTYTATGLPPGLSFNAQTREITGTPTQSGNYTVAVTAKDAGSQTISTNYSIKVLDPLVLPAKVLGSGTVGVAYNTETIPSATGGTGPYTYAAVSLPPGLSFNNTTLQITGTPTQSGSYNTTVTVTDASGKTAAQTYNIRVSGVIVLPGASLPGGIVGTVYPTQTLPGVSSGGTAPYTYTATGLPPGLTFDPATRQISGTPTTGGTYTVTQVAKDANGVTTSTDYTLVVDVADPVVSNVTICAGTSATLTVSNAQNGVTYNWYASAGNTPIFTGPVYQTGVLNASATYYVQASSGSASSNRIQVSVNVTPAPALPVVTTNNQIINAGQTTVLQATATSGNTIKWYGTATGGVALANGPSFTTPALSTTTTYYVETQGSSGCVSTSRTPVTVTVITGNTNPNCNAAKSQETGIDGLLCLLCSIDGPGNSTDADLNNFTKINLAVGVGATGYQRLIFPAVGAATDSIRLDLETPTGLLDLNVLGGITVTVLNGTTVVSTYPLNSSLIDLRLLAGNRFKATVLAGGPYDRVEVRFGAVVAALSNLSIYGAEIIYPNPTLTSGNQTICSGSTANLTAAPNGGTTLAWYSDATGGTLLSNTNNYTTPALTSTTTYYIEISKAGCANPQRLPVTVTVTPAFVTPVITGTGTVCPGSSAVLAVTTPQTGVTYNWYTTSTGGTPVFTGPSFTTPAITANVTYYVEGVNGSCISPSRTAAAITVSPALALPQVQVSASTINPGQTVILTATSTDSNVNFNWYSSATATTPVYSGSTYVTPPLSTTTTYYLETKSTVTGCVSPSRVQVTITVNTGGVPNPVPCEAPTTQTNDVINGIALLSGVFNPELAIDNDTQTGSSLLMPVGLLGASVYQRVGFTSLSNVGDTVRVLLSAPGKLLSLGVLSNIQLSTYNGNTSNNDAMTLNNSLIQLQLLSGNSQALISFVPTAAFDKVQVSLNSGVAGVLTSVNLNYVQRVVVAPTLSASTIAACATQTVQLQVSNPNPGITYTWYDATGSTVIGTGATITSPVLTATTKFFVEAKTASGCTSYKTPLNVTVAAAPNQPVLASSTVNACTGAGVVLTVSNPQTGVIYIWKDNSNTVVQSGPASTYTTPPIIGTTTYTVTAQNSCDVNSAATTATVNIGTPTPPVITPSAVTVTNGSSALLTATSTITGATFSWYATDPSVPGAVVISTPTNGLNGTYVTDPLSNPGATAITKTFWVTSSSLTCTSAAATVVVTILPSSAPQSVPCEAATTELHDVDGLISVLAGVDNPGFAVDNDINTGSTLRMPVGVAASVYQRAIFTGLSTIGDKVRLKIVSPNTLLNLAVVPSIQVTTYNGANSNNDTKTLSNPLIQLQILPGNTEALVEFTPTSVFDRVELRLNSGLLGALTSINFNYAQRVLAAPVVPAVAVNICAGLPATLSVSNPVTDGSVTYKWYIGTATTSAASGATFNTDPALAVGAYDYYVTATRNGCESAKTKVTVTVWPGPDAPVALSGNPSKTCANVPVTLGVTQVTGVSFNWYDALTGGNVLASNSSTYTTPASLAPGVYNFYVEAVNSNSCVSTLARTKITLTVNPPAVAADITVAGATDPLCKGSTAQLTASSTTVTNPVFTWYSDAALTSAVFTGPVFAPVVNATTTYYVTVSGDNKCANNAANAKVVTLTVNPPAVAADITIAGASTPYCLNAIAQLTASSTTVTNPVFRWYRDAALTDLAFTGAAYSPVITAATTFYVTVSGDNKCANAAADAKVVSITVNPPATAADLNVSGNDKPFCAGSTAQLTASSVTVINPVFTWYSDAALTTPVFTGPVYSPVVNATTTYYVTVRGANKCENAAADAKVITLNVNPPATAADINVTGATKPLCAGTIAQLNATTTTVNNPVFTWYSDAALTNAVFTGATYTPVINGNITYYVTVRGDNRCENSAANAKVVSITINPPATAADLSVSGAGNALCVGATAQLTATSTTVINPIFTWYSDAALSNVLFTGAIYSPAVHSATTYYVTVRGDNRCENAAVDALQVNININPPATAADITVSGADKAFCNGVTALLTASSTTVTNPVFTWYSDAALTNAVSFSATYSPVVTASTTYYVTVKGDNKCPNATADAKAVTLTINPPATAADVSVSGAANAFCINATAELTASSTTVTNPIFTWYNDAALSNAVFTGAVYKPVVNGATTYYVTVKGDNKCENAAANARTVTITVNPPATAADITVTGAEKPFCAGATVQLTAGSTTVNSPVFTWYSDAALTTALFTGAVYSPVVNATTTYYVTVSGTNKCANAAADAKVVVVNINPPASAADLSVSGNAAAYCAGSTAQLTASSTTVTNPVFSWYSDAALTSKVFTGAVYSPVVNANITYYVTVKGDNRCESTAATAQQVSITVNTPATAADLSVSGASTAYCAGATAQLTASSTTVTNPVFTWYNDAALTSKAFTGAVYSPVVNANTTYYVTVKGDNKCENTAANALVVNITVNPLPETPVVSSTGLNVCMGDNTVVSIQNPKAGITYNWYATSARGAILYSGSSYSITGLSSTTDYYVEAVSAAGCGNASGLVKVTVTVSPKPTAPAVTAAAVTTCTGSTAVLSVFNPQNGFTYNWYATATAGTILGTGSSFTTPAVNANTTFYVEAVSAAGCASTSRTAVNVVISAPPAAPASVSASVNPLCSGSNAALSVNNPDPALTYRWYAVQTGGTVLTTGTTYAPAVTATSTYYVESVSAAGCSSSTRTPVTVTVLPVLAAPAVIVQSVTATSVTFAWAPVNGATIYEVSTDGGQSWKQPSSGPSGLTHVISGLKPTNVVNIRVRAKGQLDCQTSAASSSDGTADNPLKNGVFVPNTFTPNGDGNNDVFYAYGNTIAKLKMRIYNQWGQFIFESQNIQTGWDGTYKGQLQPTGVYVYLLDLEFTDGTTSTKKGTITLLR</sequence>
<dbReference type="PROSITE" id="PS50853">
    <property type="entry name" value="FN3"/>
    <property type="match status" value="1"/>
</dbReference>
<feature type="domain" description="Fibronectin type-III" evidence="1">
    <location>
        <begin position="3398"/>
        <end position="3484"/>
    </location>
</feature>
<evidence type="ECO:0000313" key="3">
    <source>
        <dbReference type="Proteomes" id="UP000248198"/>
    </source>
</evidence>
<dbReference type="InterPro" id="IPR006644">
    <property type="entry name" value="Cadg"/>
</dbReference>
<dbReference type="Gene3D" id="2.60.40.10">
    <property type="entry name" value="Immunoglobulins"/>
    <property type="match status" value="6"/>
</dbReference>
<reference evidence="2 3" key="1">
    <citation type="submission" date="2018-06" db="EMBL/GenBank/DDBJ databases">
        <title>Genomic Encyclopedia of Archaeal and Bacterial Type Strains, Phase II (KMG-II): from individual species to whole genera.</title>
        <authorList>
            <person name="Goeker M."/>
        </authorList>
    </citation>
    <scope>NUCLEOTIDE SEQUENCE [LARGE SCALE GENOMIC DNA]</scope>
    <source>
        <strain evidence="2 3">DSM 27372</strain>
    </source>
</reference>
<dbReference type="NCBIfam" id="TIGR04131">
    <property type="entry name" value="Bac_Flav_CTERM"/>
    <property type="match status" value="1"/>
</dbReference>
<dbReference type="InterPro" id="IPR003599">
    <property type="entry name" value="Ig_sub"/>
</dbReference>
<dbReference type="InterPro" id="IPR044023">
    <property type="entry name" value="Ig_7"/>
</dbReference>
<dbReference type="GO" id="GO:0005509">
    <property type="term" value="F:calcium ion binding"/>
    <property type="evidence" value="ECO:0007669"/>
    <property type="project" value="InterPro"/>
</dbReference>
<dbReference type="InterPro" id="IPR013783">
    <property type="entry name" value="Ig-like_fold"/>
</dbReference>
<name>A0A318U904_9SPHI</name>
<evidence type="ECO:0000313" key="2">
    <source>
        <dbReference type="EMBL" id="PYF70025.1"/>
    </source>
</evidence>
<comment type="caution">
    <text evidence="2">The sequence shown here is derived from an EMBL/GenBank/DDBJ whole genome shotgun (WGS) entry which is preliminary data.</text>
</comment>
<accession>A0A318U904</accession>
<organism evidence="2 3">
    <name type="scientific">Pedobacter nutrimenti</name>
    <dbReference type="NCBI Taxonomy" id="1241337"/>
    <lineage>
        <taxon>Bacteria</taxon>
        <taxon>Pseudomonadati</taxon>
        <taxon>Bacteroidota</taxon>
        <taxon>Sphingobacteriia</taxon>
        <taxon>Sphingobacteriales</taxon>
        <taxon>Sphingobacteriaceae</taxon>
        <taxon>Pedobacter</taxon>
    </lineage>
</organism>
<dbReference type="Proteomes" id="UP000248198">
    <property type="component" value="Unassembled WGS sequence"/>
</dbReference>
<dbReference type="InterPro" id="IPR015919">
    <property type="entry name" value="Cadherin-like_sf"/>
</dbReference>
<dbReference type="Pfam" id="PF13585">
    <property type="entry name" value="CHU_C"/>
    <property type="match status" value="1"/>
</dbReference>
<protein>
    <submittedName>
        <fullName evidence="2">Gliding motility-associated-like protein</fullName>
    </submittedName>
</protein>
<dbReference type="Pfam" id="PF05345">
    <property type="entry name" value="He_PIG"/>
    <property type="match status" value="5"/>
</dbReference>
<dbReference type="InterPro" id="IPR003961">
    <property type="entry name" value="FN3_dom"/>
</dbReference>
<dbReference type="EMBL" id="QKLU01000009">
    <property type="protein sequence ID" value="PYF70025.1"/>
    <property type="molecule type" value="Genomic_DNA"/>
</dbReference>
<gene>
    <name evidence="2" type="ORF">B0O44_109116</name>
</gene>
<dbReference type="Pfam" id="PF19081">
    <property type="entry name" value="Ig_7"/>
    <property type="match status" value="23"/>
</dbReference>
<evidence type="ECO:0000259" key="1">
    <source>
        <dbReference type="PROSITE" id="PS50853"/>
    </source>
</evidence>